<name>A0A5R9L5M6_9BACT</name>
<protein>
    <recommendedName>
        <fullName evidence="3">Carboxypeptidase regulatory-like domain-containing protein</fullName>
    </recommendedName>
</protein>
<evidence type="ECO:0000313" key="1">
    <source>
        <dbReference type="EMBL" id="TLV03874.1"/>
    </source>
</evidence>
<keyword evidence="2" id="KW-1185">Reference proteome</keyword>
<evidence type="ECO:0000313" key="2">
    <source>
        <dbReference type="Proteomes" id="UP000306402"/>
    </source>
</evidence>
<comment type="caution">
    <text evidence="1">The sequence shown here is derived from an EMBL/GenBank/DDBJ whole genome shotgun (WGS) entry which is preliminary data.</text>
</comment>
<accession>A0A5R9L5M6</accession>
<dbReference type="RefSeq" id="WP_138365083.1">
    <property type="nucleotide sequence ID" value="NZ_VCEJ01000002.1"/>
</dbReference>
<organism evidence="1 2">
    <name type="scientific">Dyadobacter luticola</name>
    <dbReference type="NCBI Taxonomy" id="1979387"/>
    <lineage>
        <taxon>Bacteria</taxon>
        <taxon>Pseudomonadati</taxon>
        <taxon>Bacteroidota</taxon>
        <taxon>Cytophagia</taxon>
        <taxon>Cytophagales</taxon>
        <taxon>Spirosomataceae</taxon>
        <taxon>Dyadobacter</taxon>
    </lineage>
</organism>
<dbReference type="EMBL" id="VCEJ01000002">
    <property type="protein sequence ID" value="TLV03874.1"/>
    <property type="molecule type" value="Genomic_DNA"/>
</dbReference>
<proteinExistence type="predicted"/>
<sequence length="902" mass="103454">MARLVFIFVFLINLKLFGQAPIQVRLSNTPGMVDPGGHFTLFFDVQSNNPLLDSVQESVTLPENWKLLSQRRPERVTAQDHLRYFFVIAAPEKVTAGNFVIRFKIQSGADVVETKVTITVREVRKLEIFVVNHPEFVREGDTLRVQYLVRNSGNKAEKFHLQTNRGQIRNAKDSLLLEPDTQVNVEVTQVIPFTDKNAWESSSDLQVQAADLQMNVYEVVAVPVFSSRIKKIDPWFRLPIEVGGGYLNYDYGGKSRIAYQYFANGRGYLDQNEKHHIDFVVRGPNQIVFPAAGGYDQYSLEYRYKKKTVVSVGDYVLQLNNLMEFGRFGRGAKVEQQFKKLGYTLFFQNARFTQTQKQSYGGRMNFRIGQTSGLALSYMSKNVVLRNEHFWSNLAGISGEIRKPSFRLETEFVVGNAKQKTDYGAFARFQLNRKWINVSSNLVYAGKNFYGFYHNSLLINNNIGFNITKKLTLGITGNFSDINPSLDATFYSISPKDRSYMAFASYQHNRRNRFFVFYSTQERQDRQTPASFHYTENFGNVSYNFDSEKFTMYYQGRYGYSRNHLVSDNTARKESSSNLVQPAFRFFRSVWLGGYFEHQHTSKFSTSDVIENLFFYGGNARVNVKQNLYANFMYRNNYAPDELFVRRSYVDASVVLDLKHHRMTFTGGRSYIPNVRNRDQNTLFFTIKYALKLNVPLSRRRNVGAVRGRLTGTGFSKAGNLVQLGSHKFLTDSTGQFSFKGIAPDRYYLAVVQNKSREEGVIPNITIPMYLDVKADSTKEVDIPFTRTGSIVGKVDFVKPGQNGLSAVFNDKPTVLIKLSSENTSFLTEPNEDGYFSFKEMKPGNWTISAFVPGNQDRFVIEDASRPLDVEMDKNMNVVFRVKPNEKRIHFSDKSFEVSVKK</sequence>
<dbReference type="Proteomes" id="UP000306402">
    <property type="component" value="Unassembled WGS sequence"/>
</dbReference>
<dbReference type="AlphaFoldDB" id="A0A5R9L5M6"/>
<gene>
    <name evidence="1" type="ORF">FEN17_09860</name>
</gene>
<evidence type="ECO:0008006" key="3">
    <source>
        <dbReference type="Google" id="ProtNLM"/>
    </source>
</evidence>
<dbReference type="OrthoDB" id="910082at2"/>
<reference evidence="1 2" key="1">
    <citation type="submission" date="2019-05" db="EMBL/GenBank/DDBJ databases">
        <authorList>
            <person name="Qu J.-H."/>
        </authorList>
    </citation>
    <scope>NUCLEOTIDE SEQUENCE [LARGE SCALE GENOMIC DNA]</scope>
    <source>
        <strain evidence="1 2">T17</strain>
    </source>
</reference>